<evidence type="ECO:0000313" key="2">
    <source>
        <dbReference type="EMBL" id="CAJ0578610.1"/>
    </source>
</evidence>
<evidence type="ECO:0000256" key="1">
    <source>
        <dbReference type="SAM" id="MobiDB-lite"/>
    </source>
</evidence>
<dbReference type="AlphaFoldDB" id="A0AA36D088"/>
<feature type="compositionally biased region" description="Pro residues" evidence="1">
    <location>
        <begin position="124"/>
        <end position="146"/>
    </location>
</feature>
<dbReference type="Proteomes" id="UP001177023">
    <property type="component" value="Unassembled WGS sequence"/>
</dbReference>
<reference evidence="2" key="1">
    <citation type="submission" date="2023-06" db="EMBL/GenBank/DDBJ databases">
        <authorList>
            <person name="Delattre M."/>
        </authorList>
    </citation>
    <scope>NUCLEOTIDE SEQUENCE</scope>
    <source>
        <strain evidence="2">AF72</strain>
    </source>
</reference>
<comment type="caution">
    <text evidence="2">The sequence shown here is derived from an EMBL/GenBank/DDBJ whole genome shotgun (WGS) entry which is preliminary data.</text>
</comment>
<feature type="compositionally biased region" description="Low complexity" evidence="1">
    <location>
        <begin position="113"/>
        <end position="123"/>
    </location>
</feature>
<name>A0AA36D088_9BILA</name>
<proteinExistence type="predicted"/>
<sequence length="184" mass="18642">MNSQPPQPGQTTFQDSAVEVQQTQVNPSEHVIGARSGPNAQQTKPSEEGFLAAPNNWDVIPIPSQPFKPRGWPGSQEPMGDGMAPPLPTALLPAMPPAPAVAPTPPAPPAAPTPIAVPATITPIPAPAPPPSPAPPPPPPPAPAPPMTADFGMMQPPDPEPAAPPPPTPPGTKQAIPTLPPIPA</sequence>
<gene>
    <name evidence="2" type="ORF">MSPICULIGERA_LOCUS16855</name>
</gene>
<evidence type="ECO:0000313" key="3">
    <source>
        <dbReference type="Proteomes" id="UP001177023"/>
    </source>
</evidence>
<protein>
    <submittedName>
        <fullName evidence="2">Uncharacterized protein</fullName>
    </submittedName>
</protein>
<accession>A0AA36D088</accession>
<feature type="non-terminal residue" evidence="2">
    <location>
        <position position="184"/>
    </location>
</feature>
<feature type="compositionally biased region" description="Polar residues" evidence="1">
    <location>
        <begin position="9"/>
        <end position="27"/>
    </location>
</feature>
<keyword evidence="3" id="KW-1185">Reference proteome</keyword>
<organism evidence="2 3">
    <name type="scientific">Mesorhabditis spiculigera</name>
    <dbReference type="NCBI Taxonomy" id="96644"/>
    <lineage>
        <taxon>Eukaryota</taxon>
        <taxon>Metazoa</taxon>
        <taxon>Ecdysozoa</taxon>
        <taxon>Nematoda</taxon>
        <taxon>Chromadorea</taxon>
        <taxon>Rhabditida</taxon>
        <taxon>Rhabditina</taxon>
        <taxon>Rhabditomorpha</taxon>
        <taxon>Rhabditoidea</taxon>
        <taxon>Rhabditidae</taxon>
        <taxon>Mesorhabditinae</taxon>
        <taxon>Mesorhabditis</taxon>
    </lineage>
</organism>
<dbReference type="EMBL" id="CATQJA010002654">
    <property type="protein sequence ID" value="CAJ0578610.1"/>
    <property type="molecule type" value="Genomic_DNA"/>
</dbReference>
<feature type="compositionally biased region" description="Pro residues" evidence="1">
    <location>
        <begin position="156"/>
        <end position="170"/>
    </location>
</feature>
<feature type="region of interest" description="Disordered" evidence="1">
    <location>
        <begin position="1"/>
        <end position="184"/>
    </location>
</feature>
<feature type="compositionally biased region" description="Pro residues" evidence="1">
    <location>
        <begin position="94"/>
        <end position="112"/>
    </location>
</feature>